<name>A0A450T6Y7_9GAMM</name>
<dbReference type="Pfam" id="PF07044">
    <property type="entry name" value="DUF1329"/>
    <property type="match status" value="1"/>
</dbReference>
<evidence type="ECO:0000313" key="2">
    <source>
        <dbReference type="EMBL" id="VFJ62075.1"/>
    </source>
</evidence>
<proteinExistence type="predicted"/>
<reference evidence="3" key="1">
    <citation type="submission" date="2019-02" db="EMBL/GenBank/DDBJ databases">
        <authorList>
            <person name="Gruber-Vodicka R. H."/>
            <person name="Seah K. B. B."/>
        </authorList>
    </citation>
    <scope>NUCLEOTIDE SEQUENCE</scope>
    <source>
        <strain evidence="3">BECK_BZ163</strain>
        <strain evidence="4">BECK_BZ164</strain>
        <strain evidence="2">BECK_BZ165</strain>
    </source>
</reference>
<dbReference type="EMBL" id="CAADEZ010000309">
    <property type="protein sequence ID" value="VFJ62575.1"/>
    <property type="molecule type" value="Genomic_DNA"/>
</dbReference>
<evidence type="ECO:0000313" key="3">
    <source>
        <dbReference type="EMBL" id="VFJ62575.1"/>
    </source>
</evidence>
<organism evidence="3">
    <name type="scientific">Candidatus Kentrum sp. FM</name>
    <dbReference type="NCBI Taxonomy" id="2126340"/>
    <lineage>
        <taxon>Bacteria</taxon>
        <taxon>Pseudomonadati</taxon>
        <taxon>Pseudomonadota</taxon>
        <taxon>Gammaproteobacteria</taxon>
        <taxon>Candidatus Kentrum</taxon>
    </lineage>
</organism>
<sequence length="463" mass="52902">MKTVMRTGKTLILGVAFALSFASLPSLAEMSPGELARLDADLTPLGAERAGNAEGTIPAWTGGIGSAAEAGYPGFKPGGHHPDPYKGGAPLFTITAKNMAQYADRLTVGQKTMLKTYSGFHMKVYPSHRSAAYPQRFYDAIREIAPVAKLTKTGNGVENAARGIPFPIPENGRETIWNHLLRYRNDTAMIRNAGQAPVMRNGRYTMVRIVDAAFPVYHLPDSTPDNIDNVIIKFQQRIMAPPRLAGTLLFVHETLDQHEEQRRAWMYNPGQRRVRRAPNIAFDNPSIASDSLSTADQYDMFNGSLERYHWKLLGKKELYVPYNAYRLHSAKLRYKDIIKPLHLNPAHLRYELHRVWVVEATLKEDTRHVYKRRTFYLDEDSWQILHTDQYDNRNQLWRVSEGHVINYYDRPLLWTTLEVHYDLQSGRYLAFGLNNEEKFTIDFESDLEEEDFSVAAMRRGGKR</sequence>
<dbReference type="EMBL" id="CAADFA010000307">
    <property type="protein sequence ID" value="VFJ62075.1"/>
    <property type="molecule type" value="Genomic_DNA"/>
</dbReference>
<dbReference type="InterPro" id="IPR010752">
    <property type="entry name" value="DUF1329"/>
</dbReference>
<evidence type="ECO:0000256" key="1">
    <source>
        <dbReference type="SAM" id="SignalP"/>
    </source>
</evidence>
<dbReference type="EMBL" id="CAADFL010000302">
    <property type="protein sequence ID" value="VFK14032.1"/>
    <property type="molecule type" value="Genomic_DNA"/>
</dbReference>
<feature type="signal peptide" evidence="1">
    <location>
        <begin position="1"/>
        <end position="28"/>
    </location>
</feature>
<evidence type="ECO:0008006" key="5">
    <source>
        <dbReference type="Google" id="ProtNLM"/>
    </source>
</evidence>
<dbReference type="Gene3D" id="2.50.20.10">
    <property type="entry name" value="Lipoprotein localisation LolA/LolB/LppX"/>
    <property type="match status" value="1"/>
</dbReference>
<dbReference type="AlphaFoldDB" id="A0A450T6Y7"/>
<feature type="chain" id="PRO_5036113387" description="Outer membrane lipoprotein-sorting protein" evidence="1">
    <location>
        <begin position="29"/>
        <end position="463"/>
    </location>
</feature>
<gene>
    <name evidence="3" type="ORF">BECKFM1743A_GA0114220_103092</name>
    <name evidence="4" type="ORF">BECKFM1743B_GA0114221_103022</name>
    <name evidence="2" type="ORF">BECKFM1743C_GA0114222_103073</name>
</gene>
<accession>A0A450T6Y7</accession>
<protein>
    <recommendedName>
        <fullName evidence="5">Outer membrane lipoprotein-sorting protein</fullName>
    </recommendedName>
</protein>
<evidence type="ECO:0000313" key="4">
    <source>
        <dbReference type="EMBL" id="VFK14032.1"/>
    </source>
</evidence>
<keyword evidence="1" id="KW-0732">Signal</keyword>
<dbReference type="CDD" id="cd16329">
    <property type="entry name" value="LolA_like"/>
    <property type="match status" value="1"/>
</dbReference>